<evidence type="ECO:0000256" key="1">
    <source>
        <dbReference type="ARBA" id="ARBA00009915"/>
    </source>
</evidence>
<accession>A0ABD0YXC4</accession>
<dbReference type="GO" id="GO:0008237">
    <property type="term" value="F:metallopeptidase activity"/>
    <property type="evidence" value="ECO:0007669"/>
    <property type="project" value="UniProtKB-KW"/>
</dbReference>
<evidence type="ECO:0000256" key="5">
    <source>
        <dbReference type="ARBA" id="ARBA00023049"/>
    </source>
</evidence>
<reference evidence="8 9" key="1">
    <citation type="submission" date="2024-07" db="EMBL/GenBank/DDBJ databases">
        <title>Chromosome-level genome assembly of the water stick insect Ranatra chinensis (Heteroptera: Nepidae).</title>
        <authorList>
            <person name="Liu X."/>
        </authorList>
    </citation>
    <scope>NUCLEOTIDE SEQUENCE [LARGE SCALE GENOMIC DNA]</scope>
    <source>
        <strain evidence="8">Cailab_2021Rc</strain>
        <tissue evidence="8">Muscle</tissue>
    </source>
</reference>
<sequence length="247" mass="27985">MSSKDGENVKSEEEEGQDSKWGYDLFPERRGKFSTSWSRVFMGFEGKEDMDKMKCERNVYKCFKTSKLVQIMLGALKASGCEVDLRRHIVCEVCDSSVSGGYDPVLNQIVVCQNNSRSEGIVQGILTHEMIHMFDYCRNNLDFKNLDHLACTEIRAANLTHCGFLSAILQGDASLTNFKNRHQECVKSKAIQSVLAVRTVTREEAKAAVDRVFTRCYRDLEPIGRRVKPNSTDAKRAHAEGFLYGYV</sequence>
<protein>
    <recommendedName>
        <fullName evidence="6">Mitochondrial inner membrane protease ATP23</fullName>
        <ecNumber evidence="6">3.4.24.-</ecNumber>
    </recommendedName>
</protein>
<comment type="similarity">
    <text evidence="1 6">Belongs to the peptidase M76 family.</text>
</comment>
<evidence type="ECO:0000256" key="4">
    <source>
        <dbReference type="ARBA" id="ARBA00022801"/>
    </source>
</evidence>
<keyword evidence="3 6" id="KW-0479">Metal-binding</keyword>
<keyword evidence="4 6" id="KW-0378">Hydrolase</keyword>
<dbReference type="EC" id="3.4.24.-" evidence="6"/>
<evidence type="ECO:0000256" key="3">
    <source>
        <dbReference type="ARBA" id="ARBA00022723"/>
    </source>
</evidence>
<dbReference type="Proteomes" id="UP001558652">
    <property type="component" value="Unassembled WGS sequence"/>
</dbReference>
<organism evidence="8 9">
    <name type="scientific">Ranatra chinensis</name>
    <dbReference type="NCBI Taxonomy" id="642074"/>
    <lineage>
        <taxon>Eukaryota</taxon>
        <taxon>Metazoa</taxon>
        <taxon>Ecdysozoa</taxon>
        <taxon>Arthropoda</taxon>
        <taxon>Hexapoda</taxon>
        <taxon>Insecta</taxon>
        <taxon>Pterygota</taxon>
        <taxon>Neoptera</taxon>
        <taxon>Paraneoptera</taxon>
        <taxon>Hemiptera</taxon>
        <taxon>Heteroptera</taxon>
        <taxon>Panheteroptera</taxon>
        <taxon>Nepomorpha</taxon>
        <taxon>Nepidae</taxon>
        <taxon>Ranatrinae</taxon>
        <taxon>Ranatra</taxon>
    </lineage>
</organism>
<dbReference type="Pfam" id="PF09768">
    <property type="entry name" value="Peptidase_M76"/>
    <property type="match status" value="1"/>
</dbReference>
<evidence type="ECO:0000256" key="6">
    <source>
        <dbReference type="RuleBase" id="RU364057"/>
    </source>
</evidence>
<gene>
    <name evidence="8" type="ORF">AAG570_000540</name>
</gene>
<dbReference type="PANTHER" id="PTHR21711">
    <property type="entry name" value="MITOCHONDRIAL INNER MEMBRANE PROTEASE"/>
    <property type="match status" value="1"/>
</dbReference>
<evidence type="ECO:0000313" key="8">
    <source>
        <dbReference type="EMBL" id="KAL1140610.1"/>
    </source>
</evidence>
<name>A0ABD0YXC4_9HEMI</name>
<dbReference type="EMBL" id="JBFDAA010000001">
    <property type="protein sequence ID" value="KAL1140610.1"/>
    <property type="molecule type" value="Genomic_DNA"/>
</dbReference>
<evidence type="ECO:0000313" key="9">
    <source>
        <dbReference type="Proteomes" id="UP001558652"/>
    </source>
</evidence>
<feature type="region of interest" description="Disordered" evidence="7">
    <location>
        <begin position="1"/>
        <end position="22"/>
    </location>
</feature>
<feature type="compositionally biased region" description="Basic and acidic residues" evidence="7">
    <location>
        <begin position="1"/>
        <end position="11"/>
    </location>
</feature>
<evidence type="ECO:0000256" key="7">
    <source>
        <dbReference type="SAM" id="MobiDB-lite"/>
    </source>
</evidence>
<proteinExistence type="inferred from homology"/>
<dbReference type="AlphaFoldDB" id="A0ABD0YXC4"/>
<evidence type="ECO:0000256" key="2">
    <source>
        <dbReference type="ARBA" id="ARBA00022670"/>
    </source>
</evidence>
<dbReference type="GO" id="GO:0046872">
    <property type="term" value="F:metal ion binding"/>
    <property type="evidence" value="ECO:0007669"/>
    <property type="project" value="UniProtKB-KW"/>
</dbReference>
<dbReference type="PANTHER" id="PTHR21711:SF0">
    <property type="entry name" value="MITOCHONDRIAL INNER MEMBRANE PROTEASE ATP23 HOMOLOG"/>
    <property type="match status" value="1"/>
</dbReference>
<keyword evidence="5 6" id="KW-0482">Metalloprotease</keyword>
<comment type="caution">
    <text evidence="8">The sequence shown here is derived from an EMBL/GenBank/DDBJ whole genome shotgun (WGS) entry which is preliminary data.</text>
</comment>
<keyword evidence="9" id="KW-1185">Reference proteome</keyword>
<keyword evidence="2 6" id="KW-0645">Protease</keyword>
<dbReference type="InterPro" id="IPR019165">
    <property type="entry name" value="Peptidase_M76_ATP23"/>
</dbReference>
<dbReference type="GO" id="GO:0006508">
    <property type="term" value="P:proteolysis"/>
    <property type="evidence" value="ECO:0007669"/>
    <property type="project" value="UniProtKB-KW"/>
</dbReference>